<keyword evidence="3" id="KW-1185">Reference proteome</keyword>
<sequence>MPTVPGPVRRLVPAPPPAGVPFGRRGFAMARLSRVLRKAMPDPTGSACRPTTSRPVADGHGFDRACSGTGRPTCGTAWGRLPRPPVDATCCGGRPTRTGRSRHGASSSWSGHARTQGSRPSAPRLRPI</sequence>
<comment type="caution">
    <text evidence="2">The sequence shown here is derived from an EMBL/GenBank/DDBJ whole genome shotgun (WGS) entry which is preliminary data.</text>
</comment>
<accession>A0A7W3N5A8</accession>
<evidence type="ECO:0000256" key="1">
    <source>
        <dbReference type="SAM" id="MobiDB-lite"/>
    </source>
</evidence>
<evidence type="ECO:0000313" key="2">
    <source>
        <dbReference type="EMBL" id="MBA9007782.1"/>
    </source>
</evidence>
<evidence type="ECO:0000313" key="3">
    <source>
        <dbReference type="Proteomes" id="UP000539313"/>
    </source>
</evidence>
<name>A0A7W3N5A8_9ACTN</name>
<protein>
    <submittedName>
        <fullName evidence="2">Uncharacterized protein</fullName>
    </submittedName>
</protein>
<feature type="region of interest" description="Disordered" evidence="1">
    <location>
        <begin position="38"/>
        <end position="128"/>
    </location>
</feature>
<feature type="compositionally biased region" description="Polar residues" evidence="1">
    <location>
        <begin position="104"/>
        <end position="119"/>
    </location>
</feature>
<dbReference type="Proteomes" id="UP000539313">
    <property type="component" value="Unassembled WGS sequence"/>
</dbReference>
<organism evidence="2 3">
    <name type="scientific">Thermomonospora cellulosilytica</name>
    <dbReference type="NCBI Taxonomy" id="1411118"/>
    <lineage>
        <taxon>Bacteria</taxon>
        <taxon>Bacillati</taxon>
        <taxon>Actinomycetota</taxon>
        <taxon>Actinomycetes</taxon>
        <taxon>Streptosporangiales</taxon>
        <taxon>Thermomonosporaceae</taxon>
        <taxon>Thermomonospora</taxon>
    </lineage>
</organism>
<dbReference type="AlphaFoldDB" id="A0A7W3N5A8"/>
<proteinExistence type="predicted"/>
<dbReference type="EMBL" id="JACJII010000001">
    <property type="protein sequence ID" value="MBA9007782.1"/>
    <property type="molecule type" value="Genomic_DNA"/>
</dbReference>
<reference evidence="2 3" key="1">
    <citation type="submission" date="2020-08" db="EMBL/GenBank/DDBJ databases">
        <title>Sequencing the genomes of 1000 actinobacteria strains.</title>
        <authorList>
            <person name="Klenk H.-P."/>
        </authorList>
    </citation>
    <scope>NUCLEOTIDE SEQUENCE [LARGE SCALE GENOMIC DNA]</scope>
    <source>
        <strain evidence="2 3">DSM 45823</strain>
    </source>
</reference>
<gene>
    <name evidence="2" type="ORF">HNR21_006664</name>
</gene>